<proteinExistence type="predicted"/>
<reference evidence="1 2" key="1">
    <citation type="journal article" date="2023" name="Cell">
        <title>Genetic manipulation of Patescibacteria provides mechanistic insights into microbial dark matter and the epibiotic lifestyle.</title>
        <authorList>
            <person name="Wang Y."/>
            <person name="Gallagher L.A."/>
            <person name="Andrade P.A."/>
            <person name="Liu A."/>
            <person name="Humphreys I.R."/>
            <person name="Turkarslan S."/>
            <person name="Cutler K.J."/>
            <person name="Arrieta-Ortiz M.L."/>
            <person name="Li Y."/>
            <person name="Radey M.C."/>
            <person name="McLean J.S."/>
            <person name="Cong Q."/>
            <person name="Baker D."/>
            <person name="Baliga N.S."/>
            <person name="Peterson S.B."/>
            <person name="Mougous J.D."/>
        </authorList>
    </citation>
    <scope>NUCLEOTIDE SEQUENCE [LARGE SCALE GENOMIC DNA]</scope>
    <source>
        <strain evidence="1 2">ML1</strain>
    </source>
</reference>
<sequence>MPSISLDQPLPGIDDMLEACQSGGNVDSTNSHERQREREDLLAMAIEEKTLKAKIDAKRRDSAGKRALIAQWRECNYVLYRALAARAGINPESIVSKNLRTGKIVYHTEADGYVTVLAARRKLYDDTTRREQETQKITTLQVRRESVSVRQQKSASRLGRCIVADTTNLRRWESFDHAERASGAYLERD</sequence>
<accession>A0ABY8WXS7</accession>
<dbReference type="EMBL" id="CP124550">
    <property type="protein sequence ID" value="WIO46340.1"/>
    <property type="molecule type" value="Genomic_DNA"/>
</dbReference>
<organism evidence="1 2">
    <name type="scientific">Candidatus Southlakia epibionticum</name>
    <dbReference type="NCBI Taxonomy" id="3043284"/>
    <lineage>
        <taxon>Bacteria</taxon>
        <taxon>Candidatus Saccharimonadota</taxon>
        <taxon>Candidatus Saccharimonadia</taxon>
        <taxon>Candidatus Saccharimonadales</taxon>
        <taxon>Candidatus Saccharimonadaceae</taxon>
        <taxon>Candidatus Southlakia</taxon>
    </lineage>
</organism>
<dbReference type="Proteomes" id="UP001177295">
    <property type="component" value="Chromosome"/>
</dbReference>
<evidence type="ECO:0000313" key="2">
    <source>
        <dbReference type="Proteomes" id="UP001177295"/>
    </source>
</evidence>
<keyword evidence="2" id="KW-1185">Reference proteome</keyword>
<evidence type="ECO:0000313" key="1">
    <source>
        <dbReference type="EMBL" id="WIO46340.1"/>
    </source>
</evidence>
<name>A0ABY8WXS7_9BACT</name>
<gene>
    <name evidence="1" type="ORF">SEML1_0742</name>
</gene>
<protein>
    <submittedName>
        <fullName evidence="1">Uncharacterized protein</fullName>
    </submittedName>
</protein>